<feature type="region of interest" description="Disordered" evidence="3">
    <location>
        <begin position="128"/>
        <end position="163"/>
    </location>
</feature>
<keyword evidence="6" id="KW-1185">Reference proteome</keyword>
<feature type="compositionally biased region" description="Polar residues" evidence="3">
    <location>
        <begin position="129"/>
        <end position="149"/>
    </location>
</feature>
<protein>
    <submittedName>
        <fullName evidence="5">Uncharacterized protein</fullName>
    </submittedName>
</protein>
<gene>
    <name evidence="5" type="ORF">Tsubulata_028534</name>
</gene>
<organism evidence="5 6">
    <name type="scientific">Turnera subulata</name>
    <dbReference type="NCBI Taxonomy" id="218843"/>
    <lineage>
        <taxon>Eukaryota</taxon>
        <taxon>Viridiplantae</taxon>
        <taxon>Streptophyta</taxon>
        <taxon>Embryophyta</taxon>
        <taxon>Tracheophyta</taxon>
        <taxon>Spermatophyta</taxon>
        <taxon>Magnoliopsida</taxon>
        <taxon>eudicotyledons</taxon>
        <taxon>Gunneridae</taxon>
        <taxon>Pentapetalae</taxon>
        <taxon>rosids</taxon>
        <taxon>fabids</taxon>
        <taxon>Malpighiales</taxon>
        <taxon>Passifloraceae</taxon>
        <taxon>Turnera</taxon>
    </lineage>
</organism>
<dbReference type="GO" id="GO:0006820">
    <property type="term" value="P:monoatomic anion transport"/>
    <property type="evidence" value="ECO:0007669"/>
    <property type="project" value="TreeGrafter"/>
</dbReference>
<dbReference type="GO" id="GO:0050982">
    <property type="term" value="P:detection of mechanical stimulus"/>
    <property type="evidence" value="ECO:0007669"/>
    <property type="project" value="TreeGrafter"/>
</dbReference>
<keyword evidence="4" id="KW-0472">Membrane</keyword>
<comment type="similarity">
    <text evidence="2">Belongs to the MscS (TC 1.A.23) family.</text>
</comment>
<keyword evidence="4" id="KW-0812">Transmembrane</keyword>
<evidence type="ECO:0000256" key="1">
    <source>
        <dbReference type="ARBA" id="ARBA00004141"/>
    </source>
</evidence>
<feature type="transmembrane region" description="Helical" evidence="4">
    <location>
        <begin position="186"/>
        <end position="207"/>
    </location>
</feature>
<dbReference type="EMBL" id="JAKUCV010005522">
    <property type="protein sequence ID" value="KAJ4830844.1"/>
    <property type="molecule type" value="Genomic_DNA"/>
</dbReference>
<dbReference type="InterPro" id="IPR016688">
    <property type="entry name" value="MscS-like_plants/fungi"/>
</dbReference>
<comment type="subcellular location">
    <subcellularLocation>
        <location evidence="1">Membrane</location>
        <topology evidence="1">Multi-pass membrane protein</topology>
    </subcellularLocation>
</comment>
<dbReference type="PANTHER" id="PTHR31618:SF20">
    <property type="entry name" value="MECHANOSENSITIVE ION CHANNEL PROTEIN 10"/>
    <property type="match status" value="1"/>
</dbReference>
<dbReference type="PANTHER" id="PTHR31618">
    <property type="entry name" value="MECHANOSENSITIVE ION CHANNEL PROTEIN 5"/>
    <property type="match status" value="1"/>
</dbReference>
<reference evidence="5" key="1">
    <citation type="submission" date="2022-02" db="EMBL/GenBank/DDBJ databases">
        <authorList>
            <person name="Henning P.M."/>
            <person name="McCubbin A.G."/>
            <person name="Shore J.S."/>
        </authorList>
    </citation>
    <scope>NUCLEOTIDE SEQUENCE</scope>
    <source>
        <strain evidence="5">F60SS</strain>
        <tissue evidence="5">Leaves</tissue>
    </source>
</reference>
<comment type="caution">
    <text evidence="5">The sequence shown here is derived from an EMBL/GenBank/DDBJ whole genome shotgun (WGS) entry which is preliminary data.</text>
</comment>
<dbReference type="Proteomes" id="UP001141552">
    <property type="component" value="Unassembled WGS sequence"/>
</dbReference>
<reference evidence="5" key="2">
    <citation type="journal article" date="2023" name="Plants (Basel)">
        <title>Annotation of the Turnera subulata (Passifloraceae) Draft Genome Reveals the S-Locus Evolved after the Divergence of Turneroideae from Passifloroideae in a Stepwise Manner.</title>
        <authorList>
            <person name="Henning P.M."/>
            <person name="Roalson E.H."/>
            <person name="Mir W."/>
            <person name="McCubbin A.G."/>
            <person name="Shore J.S."/>
        </authorList>
    </citation>
    <scope>NUCLEOTIDE SEQUENCE</scope>
    <source>
        <strain evidence="5">F60SS</strain>
    </source>
</reference>
<dbReference type="OrthoDB" id="544685at2759"/>
<name>A0A9Q0FHI5_9ROSI</name>
<evidence type="ECO:0000313" key="6">
    <source>
        <dbReference type="Proteomes" id="UP001141552"/>
    </source>
</evidence>
<evidence type="ECO:0000313" key="5">
    <source>
        <dbReference type="EMBL" id="KAJ4830844.1"/>
    </source>
</evidence>
<sequence>MTDKRGANGAEVVIPISSNEETPRGSVSMDREPFVRGTSEPNSPFKESATAVVPKSAPLSCPSPELPRTPHSAGRPPRPSNENLLRKRSLTRSVYSKPKSRFGEPPPPADASLLEENNLNVQGVAVSSPLRNSLNRGSPNNKSAANITPKTPLMASPGGPADEEDETEIFAKIEASKKKRSRISPLVLVELIIFFCILGCLIASLVVEMTNSGLSTISNTLESFDDEGAEQTDKEITNEMEATLAAYRIFRNVAQPGCKYIDEEDLLRFMIKEEVDLVFPLFEGFETGRIERKALIDWVSRFQKLHELYSQLSDVLEYLENNPQHWHANHNVVVKEIENLNELHMALYPNHTMNFQEWGEKNKRRTELVIAMKRIFEELNIEYNLPLQKVHITSARSDLTKLANI</sequence>
<proteinExistence type="inferred from homology"/>
<keyword evidence="4" id="KW-1133">Transmembrane helix</keyword>
<dbReference type="GO" id="GO:0005886">
    <property type="term" value="C:plasma membrane"/>
    <property type="evidence" value="ECO:0007669"/>
    <property type="project" value="TreeGrafter"/>
</dbReference>
<evidence type="ECO:0000256" key="3">
    <source>
        <dbReference type="SAM" id="MobiDB-lite"/>
    </source>
</evidence>
<accession>A0A9Q0FHI5</accession>
<dbReference type="GO" id="GO:0008381">
    <property type="term" value="F:mechanosensitive monoatomic ion channel activity"/>
    <property type="evidence" value="ECO:0007669"/>
    <property type="project" value="TreeGrafter"/>
</dbReference>
<feature type="region of interest" description="Disordered" evidence="3">
    <location>
        <begin position="1"/>
        <end position="113"/>
    </location>
</feature>
<evidence type="ECO:0000256" key="2">
    <source>
        <dbReference type="ARBA" id="ARBA00008017"/>
    </source>
</evidence>
<evidence type="ECO:0000256" key="4">
    <source>
        <dbReference type="SAM" id="Phobius"/>
    </source>
</evidence>
<dbReference type="AlphaFoldDB" id="A0A9Q0FHI5"/>